<dbReference type="AlphaFoldDB" id="A0A8H6ZEJ9"/>
<evidence type="ECO:0000313" key="1">
    <source>
        <dbReference type="EMBL" id="KAF7374195.1"/>
    </source>
</evidence>
<organism evidence="1 2">
    <name type="scientific">Mycena sanguinolenta</name>
    <dbReference type="NCBI Taxonomy" id="230812"/>
    <lineage>
        <taxon>Eukaryota</taxon>
        <taxon>Fungi</taxon>
        <taxon>Dikarya</taxon>
        <taxon>Basidiomycota</taxon>
        <taxon>Agaricomycotina</taxon>
        <taxon>Agaricomycetes</taxon>
        <taxon>Agaricomycetidae</taxon>
        <taxon>Agaricales</taxon>
        <taxon>Marasmiineae</taxon>
        <taxon>Mycenaceae</taxon>
        <taxon>Mycena</taxon>
    </lineage>
</organism>
<sequence length="347" mass="38869">MGLYSCHIELAHTVEVPRGPLRIVAPDSVHTLHLDAPDETASLLTAFQRAQLPHLVILSLQHLFDLDMFLAFMAQCPALEVLKIISVDPDVIVSLPQCTLSLDTIPDLRDLTIRGEMLGLFSSKRPIAAVTILNEPLDRQRHPAPDFTPIVLNDLSKASVPLISLSIPETSPTLELLTSITLLFPQLKQFSIHLKQPERPHIYETPLRRRLSVNKQCPILHDAEAFDDIPEDELSDAEQEKSPPIALVRVPKELQMSSSTNLQKILHWTCSGAASLPQEIEVLRFICDDDFPPPSSVLTKEDEVVATLSHIYPHLRELQMGYLHALWTREGVVWRKGSSDSYVQVVL</sequence>
<gene>
    <name evidence="1" type="ORF">MSAN_00301400</name>
</gene>
<dbReference type="OrthoDB" id="2973212at2759"/>
<name>A0A8H6ZEJ9_9AGAR</name>
<reference evidence="1" key="1">
    <citation type="submission" date="2020-05" db="EMBL/GenBank/DDBJ databases">
        <title>Mycena genomes resolve the evolution of fungal bioluminescence.</title>
        <authorList>
            <person name="Tsai I.J."/>
        </authorList>
    </citation>
    <scope>NUCLEOTIDE SEQUENCE</scope>
    <source>
        <strain evidence="1">160909Yilan</strain>
    </source>
</reference>
<protein>
    <recommendedName>
        <fullName evidence="3">F-box domain-containing protein</fullName>
    </recommendedName>
</protein>
<comment type="caution">
    <text evidence="1">The sequence shown here is derived from an EMBL/GenBank/DDBJ whole genome shotgun (WGS) entry which is preliminary data.</text>
</comment>
<evidence type="ECO:0000313" key="2">
    <source>
        <dbReference type="Proteomes" id="UP000623467"/>
    </source>
</evidence>
<proteinExistence type="predicted"/>
<dbReference type="Proteomes" id="UP000623467">
    <property type="component" value="Unassembled WGS sequence"/>
</dbReference>
<accession>A0A8H6ZEJ9</accession>
<evidence type="ECO:0008006" key="3">
    <source>
        <dbReference type="Google" id="ProtNLM"/>
    </source>
</evidence>
<keyword evidence="2" id="KW-1185">Reference proteome</keyword>
<dbReference type="EMBL" id="JACAZH010000002">
    <property type="protein sequence ID" value="KAF7374195.1"/>
    <property type="molecule type" value="Genomic_DNA"/>
</dbReference>